<dbReference type="InterPro" id="IPR041698">
    <property type="entry name" value="Methyltransf_25"/>
</dbReference>
<keyword evidence="3" id="KW-0808">Transferase</keyword>
<dbReference type="PANTHER" id="PTHR10859">
    <property type="entry name" value="GLYCOSYL TRANSFERASE"/>
    <property type="match status" value="1"/>
</dbReference>
<dbReference type="GO" id="GO:0016740">
    <property type="term" value="F:transferase activity"/>
    <property type="evidence" value="ECO:0007669"/>
    <property type="project" value="UniProtKB-KW"/>
</dbReference>
<accession>A0A1G2G052</accession>
<dbReference type="InterPro" id="IPR001173">
    <property type="entry name" value="Glyco_trans_2-like"/>
</dbReference>
<feature type="domain" description="Glycosyltransferase 2-like" evidence="1">
    <location>
        <begin position="233"/>
        <end position="359"/>
    </location>
</feature>
<dbReference type="Pfam" id="PF13649">
    <property type="entry name" value="Methyltransf_25"/>
    <property type="match status" value="1"/>
</dbReference>
<dbReference type="AlphaFoldDB" id="A0A1G2G052"/>
<dbReference type="Proteomes" id="UP000177480">
    <property type="component" value="Unassembled WGS sequence"/>
</dbReference>
<dbReference type="EMBL" id="MHNK01000019">
    <property type="protein sequence ID" value="OGZ43230.1"/>
    <property type="molecule type" value="Genomic_DNA"/>
</dbReference>
<comment type="caution">
    <text evidence="3">The sequence shown here is derived from an EMBL/GenBank/DDBJ whole genome shotgun (WGS) entry which is preliminary data.</text>
</comment>
<name>A0A1G2G052_9BACT</name>
<protein>
    <submittedName>
        <fullName evidence="3">Glycosyl transferase</fullName>
    </submittedName>
</protein>
<dbReference type="SUPFAM" id="SSF53448">
    <property type="entry name" value="Nucleotide-diphospho-sugar transferases"/>
    <property type="match status" value="1"/>
</dbReference>
<organism evidence="3 4">
    <name type="scientific">Candidatus Ryanbacteria bacterium RIFCSPHIGHO2_01_FULL_45_22</name>
    <dbReference type="NCBI Taxonomy" id="1802114"/>
    <lineage>
        <taxon>Bacteria</taxon>
        <taxon>Candidatus Ryaniibacteriota</taxon>
    </lineage>
</organism>
<dbReference type="CDD" id="cd04179">
    <property type="entry name" value="DPM_DPG-synthase_like"/>
    <property type="match status" value="1"/>
</dbReference>
<dbReference type="Gene3D" id="3.90.550.10">
    <property type="entry name" value="Spore Coat Polysaccharide Biosynthesis Protein SpsA, Chain A"/>
    <property type="match status" value="1"/>
</dbReference>
<dbReference type="Pfam" id="PF00535">
    <property type="entry name" value="Glycos_transf_2"/>
    <property type="match status" value="1"/>
</dbReference>
<proteinExistence type="predicted"/>
<evidence type="ECO:0000259" key="1">
    <source>
        <dbReference type="Pfam" id="PF00535"/>
    </source>
</evidence>
<dbReference type="CDD" id="cd02440">
    <property type="entry name" value="AdoMet_MTases"/>
    <property type="match status" value="1"/>
</dbReference>
<evidence type="ECO:0000259" key="2">
    <source>
        <dbReference type="Pfam" id="PF13649"/>
    </source>
</evidence>
<dbReference type="GO" id="GO:0006487">
    <property type="term" value="P:protein N-linked glycosylation"/>
    <property type="evidence" value="ECO:0007669"/>
    <property type="project" value="TreeGrafter"/>
</dbReference>
<reference evidence="3 4" key="1">
    <citation type="journal article" date="2016" name="Nat. Commun.">
        <title>Thousands of microbial genomes shed light on interconnected biogeochemical processes in an aquifer system.</title>
        <authorList>
            <person name="Anantharaman K."/>
            <person name="Brown C.T."/>
            <person name="Hug L.A."/>
            <person name="Sharon I."/>
            <person name="Castelle C.J."/>
            <person name="Probst A.J."/>
            <person name="Thomas B.C."/>
            <person name="Singh A."/>
            <person name="Wilkins M.J."/>
            <person name="Karaoz U."/>
            <person name="Brodie E.L."/>
            <person name="Williams K.H."/>
            <person name="Hubbard S.S."/>
            <person name="Banfield J.F."/>
        </authorList>
    </citation>
    <scope>NUCLEOTIDE SEQUENCE [LARGE SCALE GENOMIC DNA]</scope>
</reference>
<evidence type="ECO:0000313" key="3">
    <source>
        <dbReference type="EMBL" id="OGZ43230.1"/>
    </source>
</evidence>
<dbReference type="InterPro" id="IPR029044">
    <property type="entry name" value="Nucleotide-diphossugar_trans"/>
</dbReference>
<gene>
    <name evidence="3" type="ORF">A2719_00870</name>
</gene>
<dbReference type="Gene3D" id="3.40.50.150">
    <property type="entry name" value="Vaccinia Virus protein VP39"/>
    <property type="match status" value="1"/>
</dbReference>
<sequence length="468" mass="54441">MKKEERTTYFDLAAEDRDAWKKRNWYYHWNVEKLLQFLVPSGETILEIGSGTGDLLVALKPKHAVGLDVSERMTASARAKYPHIEWVVGDAEDLKIGEQFNWVVMSDLLGFLDDIEQTFSNLNRVTHPHSKIVVTYYNYLWEPILRFAELLHLKKKQPLQNWLSSKDIENMLSLGGFEVIKSGVRLLFPFYIPFISSLLNRFFGNLPLINKLGVLQYTIARPISREKRDYSVSVIIPCRNEKGNIERAMERMPQFGTYLEIIFVEKGSNDGTMDEIKRVANLYAGKRNIRILEGEIDTKRDKVRQGFEAAKGEMLMILDADLTVRPEDLPKFYRAMASGRGEFINGSRLVYQLEKESMRFFNVLGNKFFSIAFTWLLGQRLKDTLCGTKVLLKNDYEAIVKGRDYFGDFDPFGDFDLLFGAAKLNLKIVEMPIRYQARIYGTTNIKRWRHGVILLRMVWFAMWRIKFI</sequence>
<dbReference type="SUPFAM" id="SSF53335">
    <property type="entry name" value="S-adenosyl-L-methionine-dependent methyltransferases"/>
    <property type="match status" value="1"/>
</dbReference>
<dbReference type="InterPro" id="IPR029063">
    <property type="entry name" value="SAM-dependent_MTases_sf"/>
</dbReference>
<dbReference type="PANTHER" id="PTHR10859:SF91">
    <property type="entry name" value="DOLICHYL-PHOSPHATE BETA-GLUCOSYLTRANSFERASE"/>
    <property type="match status" value="1"/>
</dbReference>
<dbReference type="STRING" id="1802114.A2719_00870"/>
<feature type="domain" description="Methyltransferase" evidence="2">
    <location>
        <begin position="45"/>
        <end position="128"/>
    </location>
</feature>
<evidence type="ECO:0000313" key="4">
    <source>
        <dbReference type="Proteomes" id="UP000177480"/>
    </source>
</evidence>